<organism evidence="2 3">
    <name type="scientific">Actinomadura rudentiformis</name>
    <dbReference type="NCBI Taxonomy" id="359158"/>
    <lineage>
        <taxon>Bacteria</taxon>
        <taxon>Bacillati</taxon>
        <taxon>Actinomycetota</taxon>
        <taxon>Actinomycetes</taxon>
        <taxon>Streptosporangiales</taxon>
        <taxon>Thermomonosporaceae</taxon>
        <taxon>Actinomadura</taxon>
    </lineage>
</organism>
<evidence type="ECO:0000313" key="3">
    <source>
        <dbReference type="Proteomes" id="UP000468735"/>
    </source>
</evidence>
<protein>
    <submittedName>
        <fullName evidence="2">Nuclear transport factor 2 family protein</fullName>
    </submittedName>
</protein>
<feature type="domain" description="SnoaL-like" evidence="1">
    <location>
        <begin position="18"/>
        <end position="144"/>
    </location>
</feature>
<dbReference type="OrthoDB" id="981191at2"/>
<dbReference type="InterPro" id="IPR032710">
    <property type="entry name" value="NTF2-like_dom_sf"/>
</dbReference>
<proteinExistence type="predicted"/>
<dbReference type="EMBL" id="WBMT01000028">
    <property type="protein sequence ID" value="KAB2340861.1"/>
    <property type="molecule type" value="Genomic_DNA"/>
</dbReference>
<dbReference type="Proteomes" id="UP000468735">
    <property type="component" value="Unassembled WGS sequence"/>
</dbReference>
<dbReference type="SUPFAM" id="SSF54427">
    <property type="entry name" value="NTF2-like"/>
    <property type="match status" value="1"/>
</dbReference>
<dbReference type="Gene3D" id="3.10.450.50">
    <property type="match status" value="1"/>
</dbReference>
<dbReference type="InterPro" id="IPR037401">
    <property type="entry name" value="SnoaL-like"/>
</dbReference>
<gene>
    <name evidence="2" type="ORF">F8566_43905</name>
</gene>
<comment type="caution">
    <text evidence="2">The sequence shown here is derived from an EMBL/GenBank/DDBJ whole genome shotgun (WGS) entry which is preliminary data.</text>
</comment>
<accession>A0A6H9Y7W2</accession>
<dbReference type="Pfam" id="PF13577">
    <property type="entry name" value="SnoaL_4"/>
    <property type="match status" value="1"/>
</dbReference>
<evidence type="ECO:0000259" key="1">
    <source>
        <dbReference type="Pfam" id="PF13577"/>
    </source>
</evidence>
<dbReference type="RefSeq" id="WP_151569329.1">
    <property type="nucleotide sequence ID" value="NZ_WBMT01000028.1"/>
</dbReference>
<reference evidence="2 3" key="1">
    <citation type="submission" date="2019-09" db="EMBL/GenBank/DDBJ databases">
        <title>Actinomadura physcomitrii sp. nov., a novel actinomycete isolated from moss [Physcomitrium sphaericum (Ludw) Fuernr].</title>
        <authorList>
            <person name="Zhuang X."/>
            <person name="Liu C."/>
        </authorList>
    </citation>
    <scope>NUCLEOTIDE SEQUENCE [LARGE SCALE GENOMIC DNA]</scope>
    <source>
        <strain evidence="2 3">HMC1</strain>
    </source>
</reference>
<evidence type="ECO:0000313" key="2">
    <source>
        <dbReference type="EMBL" id="KAB2340861.1"/>
    </source>
</evidence>
<dbReference type="AlphaFoldDB" id="A0A6H9Y7W2"/>
<sequence length="169" mass="18626">MTGISHDTDVHQLQRQLQELTDRVEVTDLIRRLYRWLDEGIGDPRSVFADDVGADTPAGQVQGIDRVIALATRNQTPDQRHHHLVTNPLVELDGDHAVVHTNMLLTIAPSTAAPGALAPEATAQVGGRSRFEATRTAEGWRLSQVQHRPMWFSGSLDGVTAKGVVRREE</sequence>
<keyword evidence="3" id="KW-1185">Reference proteome</keyword>
<name>A0A6H9Y7W2_9ACTN</name>